<dbReference type="PROSITE" id="PS50172">
    <property type="entry name" value="BRCT"/>
    <property type="match status" value="1"/>
</dbReference>
<dbReference type="SUPFAM" id="SSF57903">
    <property type="entry name" value="FYVE/PHD zinc finger"/>
    <property type="match status" value="1"/>
</dbReference>
<dbReference type="AlphaFoldDB" id="A0AAP0KR82"/>
<organism evidence="8 9">
    <name type="scientific">Stephania cephalantha</name>
    <dbReference type="NCBI Taxonomy" id="152367"/>
    <lineage>
        <taxon>Eukaryota</taxon>
        <taxon>Viridiplantae</taxon>
        <taxon>Streptophyta</taxon>
        <taxon>Embryophyta</taxon>
        <taxon>Tracheophyta</taxon>
        <taxon>Spermatophyta</taxon>
        <taxon>Magnoliopsida</taxon>
        <taxon>Ranunculales</taxon>
        <taxon>Menispermaceae</taxon>
        <taxon>Menispermoideae</taxon>
        <taxon>Cissampelideae</taxon>
        <taxon>Stephania</taxon>
    </lineage>
</organism>
<feature type="domain" description="RING-type" evidence="6">
    <location>
        <begin position="310"/>
        <end position="355"/>
    </location>
</feature>
<dbReference type="PANTHER" id="PTHR47776">
    <property type="entry name" value="F5A8.9 PROTEIN"/>
    <property type="match status" value="1"/>
</dbReference>
<dbReference type="SMART" id="SM00292">
    <property type="entry name" value="BRCT"/>
    <property type="match status" value="1"/>
</dbReference>
<keyword evidence="9" id="KW-1185">Reference proteome</keyword>
<protein>
    <recommendedName>
        <fullName evidence="10">RING-type E3 ubiquitin transferase BRCA1</fullName>
    </recommendedName>
</protein>
<dbReference type="InterPro" id="IPR001841">
    <property type="entry name" value="Znf_RING"/>
</dbReference>
<name>A0AAP0KR82_9MAGN</name>
<dbReference type="PROSITE" id="PS00518">
    <property type="entry name" value="ZF_RING_1"/>
    <property type="match status" value="1"/>
</dbReference>
<evidence type="ECO:0000259" key="7">
    <source>
        <dbReference type="PROSITE" id="PS50172"/>
    </source>
</evidence>
<evidence type="ECO:0000256" key="5">
    <source>
        <dbReference type="SAM" id="MobiDB-lite"/>
    </source>
</evidence>
<evidence type="ECO:0000313" key="9">
    <source>
        <dbReference type="Proteomes" id="UP001419268"/>
    </source>
</evidence>
<feature type="region of interest" description="Disordered" evidence="5">
    <location>
        <begin position="257"/>
        <end position="280"/>
    </location>
</feature>
<dbReference type="InterPro" id="IPR013083">
    <property type="entry name" value="Znf_RING/FYVE/PHD"/>
</dbReference>
<sequence>MESVIATVSGYHGLERFKLIKLINYTGASYVGSLTKSTTHLVCWLFEGRKYDMANEFGTIIISHRWFEDCAKAGKRLPEDPYIMQSGQQVGILSWEVPVIGETKQKTNKLFGETNTFAPSKMPKAHKRCVEPCSILLSEKQNDASSTSCCLPSARSKRNFSSKGPALEGERTRKRRLVKNVCSDSSENIMLDSEQQFFLNEICNQRSGAAAADNSSSSNGNESDMLCTEQKINPAGSCLIPNNVTLSDVPGHLKNKKMHVSNSSNTLSEDVQPQKTTSNSACSDIEKNMEAGFGKSEEINSISSATELSCVICWTDFSPTRGVLPCGHRFCYSCIQDWADHMAINRKASTCPLCKAYFTSIIKVDGAASFDQKIYSQTVPCDSLAADIFVLPDFGITGSTTQSSATSVCCKCRSREPEDLLVRCHLCLSRWVHSYCLDPLCRIWVCKTFIYLEIHAHHGLQYIFSERIIVTVALLFPQRDHSNIGLL</sequence>
<dbReference type="SUPFAM" id="SSF57850">
    <property type="entry name" value="RING/U-box"/>
    <property type="match status" value="1"/>
</dbReference>
<gene>
    <name evidence="8" type="ORF">Scep_003760</name>
</gene>
<evidence type="ECO:0000313" key="8">
    <source>
        <dbReference type="EMBL" id="KAK9157186.1"/>
    </source>
</evidence>
<keyword evidence="2 4" id="KW-0863">Zinc-finger</keyword>
<evidence type="ECO:0000256" key="3">
    <source>
        <dbReference type="ARBA" id="ARBA00022833"/>
    </source>
</evidence>
<dbReference type="Proteomes" id="UP001419268">
    <property type="component" value="Unassembled WGS sequence"/>
</dbReference>
<keyword evidence="3" id="KW-0862">Zinc</keyword>
<dbReference type="InterPro" id="IPR001357">
    <property type="entry name" value="BRCT_dom"/>
</dbReference>
<dbReference type="InterPro" id="IPR017907">
    <property type="entry name" value="Znf_RING_CS"/>
</dbReference>
<dbReference type="Pfam" id="PF13639">
    <property type="entry name" value="zf-RING_2"/>
    <property type="match status" value="1"/>
</dbReference>
<comment type="caution">
    <text evidence="8">The sequence shown here is derived from an EMBL/GenBank/DDBJ whole genome shotgun (WGS) entry which is preliminary data.</text>
</comment>
<evidence type="ECO:0008006" key="10">
    <source>
        <dbReference type="Google" id="ProtNLM"/>
    </source>
</evidence>
<dbReference type="InterPro" id="IPR036420">
    <property type="entry name" value="BRCT_dom_sf"/>
</dbReference>
<dbReference type="GO" id="GO:0008270">
    <property type="term" value="F:zinc ion binding"/>
    <property type="evidence" value="ECO:0007669"/>
    <property type="project" value="UniProtKB-KW"/>
</dbReference>
<accession>A0AAP0KR82</accession>
<dbReference type="Gene3D" id="3.30.40.10">
    <property type="entry name" value="Zinc/RING finger domain, C3HC4 (zinc finger)"/>
    <property type="match status" value="1"/>
</dbReference>
<dbReference type="InterPro" id="IPR011011">
    <property type="entry name" value="Znf_FYVE_PHD"/>
</dbReference>
<dbReference type="Pfam" id="PF12738">
    <property type="entry name" value="PTCB-BRCT"/>
    <property type="match status" value="1"/>
</dbReference>
<keyword evidence="1" id="KW-0479">Metal-binding</keyword>
<dbReference type="SMART" id="SM00184">
    <property type="entry name" value="RING"/>
    <property type="match status" value="1"/>
</dbReference>
<proteinExistence type="predicted"/>
<evidence type="ECO:0000256" key="2">
    <source>
        <dbReference type="ARBA" id="ARBA00022771"/>
    </source>
</evidence>
<evidence type="ECO:0000259" key="6">
    <source>
        <dbReference type="PROSITE" id="PS50089"/>
    </source>
</evidence>
<dbReference type="EMBL" id="JBBNAG010000002">
    <property type="protein sequence ID" value="KAK9157186.1"/>
    <property type="molecule type" value="Genomic_DNA"/>
</dbReference>
<dbReference type="SUPFAM" id="SSF52113">
    <property type="entry name" value="BRCT domain"/>
    <property type="match status" value="1"/>
</dbReference>
<dbReference type="Gene3D" id="3.40.50.10190">
    <property type="entry name" value="BRCT domain"/>
    <property type="match status" value="1"/>
</dbReference>
<dbReference type="PROSITE" id="PS50089">
    <property type="entry name" value="ZF_RING_2"/>
    <property type="match status" value="1"/>
</dbReference>
<feature type="compositionally biased region" description="Polar residues" evidence="5">
    <location>
        <begin position="260"/>
        <end position="280"/>
    </location>
</feature>
<dbReference type="PANTHER" id="PTHR47776:SF2">
    <property type="entry name" value="RING-TYPE E3 UBIQUITIN TRANSFERASE BRCA1"/>
    <property type="match status" value="1"/>
</dbReference>
<reference evidence="8 9" key="1">
    <citation type="submission" date="2024-01" db="EMBL/GenBank/DDBJ databases">
        <title>Genome assemblies of Stephania.</title>
        <authorList>
            <person name="Yang L."/>
        </authorList>
    </citation>
    <scope>NUCLEOTIDE SEQUENCE [LARGE SCALE GENOMIC DNA]</scope>
    <source>
        <strain evidence="8">JXDWG</strain>
        <tissue evidence="8">Leaf</tissue>
    </source>
</reference>
<evidence type="ECO:0000256" key="1">
    <source>
        <dbReference type="ARBA" id="ARBA00022723"/>
    </source>
</evidence>
<evidence type="ECO:0000256" key="4">
    <source>
        <dbReference type="PROSITE-ProRule" id="PRU00175"/>
    </source>
</evidence>
<feature type="domain" description="BRCT" evidence="7">
    <location>
        <begin position="1"/>
        <end position="84"/>
    </location>
</feature>